<dbReference type="InterPro" id="IPR013078">
    <property type="entry name" value="His_Pase_superF_clade-1"/>
</dbReference>
<keyword evidence="1" id="KW-0378">Hydrolase</keyword>
<protein>
    <submittedName>
        <fullName evidence="3">MSMEG_4193 family putative phosphomutase</fullName>
    </submittedName>
</protein>
<evidence type="ECO:0000313" key="4">
    <source>
        <dbReference type="Proteomes" id="UP000295198"/>
    </source>
</evidence>
<dbReference type="SUPFAM" id="SSF53254">
    <property type="entry name" value="Phosphoglycerate mutase-like"/>
    <property type="match status" value="1"/>
</dbReference>
<evidence type="ECO:0000313" key="3">
    <source>
        <dbReference type="EMBL" id="RYP83623.1"/>
    </source>
</evidence>
<dbReference type="SMART" id="SM00855">
    <property type="entry name" value="PGAM"/>
    <property type="match status" value="1"/>
</dbReference>
<gene>
    <name evidence="3" type="ORF">EKO23_18600</name>
</gene>
<sequence>MATVILVRHGRTSANATGVLAGRSRGVRLDDVGTPQAERVGARLAGVRLAGIVSSPLERCRQTAAAIAAAQPERPNVTTDRGLLEVDYGEWTGRPLKDLAREKAWATVQRQPSAASFPGGESLAGMGARVSAAVRRLDTDLEGEHGPGAVWVAVSHGDPIKAVLADALGLHLDQFQRIVVDPGSVSLVRYTADRPFVLACNTHEGDLSWLTPPRRTSRRRRSSDAAVGGGSGPE</sequence>
<dbReference type="GO" id="GO:0045820">
    <property type="term" value="P:negative regulation of glycolytic process"/>
    <property type="evidence" value="ECO:0007669"/>
    <property type="project" value="TreeGrafter"/>
</dbReference>
<dbReference type="GO" id="GO:0043456">
    <property type="term" value="P:regulation of pentose-phosphate shunt"/>
    <property type="evidence" value="ECO:0007669"/>
    <property type="project" value="TreeGrafter"/>
</dbReference>
<dbReference type="InterPro" id="IPR022492">
    <property type="entry name" value="Phosphomutase_MSMEG4193_put"/>
</dbReference>
<dbReference type="AlphaFoldDB" id="A0A4Q4Z788"/>
<name>A0A4Q4Z788_9ACTN</name>
<dbReference type="OrthoDB" id="4120859at2"/>
<dbReference type="PANTHER" id="PTHR46517">
    <property type="entry name" value="FRUCTOSE-2,6-BISPHOSPHATASE TIGAR"/>
    <property type="match status" value="1"/>
</dbReference>
<comment type="caution">
    <text evidence="3">The sequence shown here is derived from an EMBL/GenBank/DDBJ whole genome shotgun (WGS) entry which is preliminary data.</text>
</comment>
<proteinExistence type="predicted"/>
<dbReference type="NCBIfam" id="TIGR03848">
    <property type="entry name" value="MSMEG_4193"/>
    <property type="match status" value="1"/>
</dbReference>
<dbReference type="RefSeq" id="WP_134719629.1">
    <property type="nucleotide sequence ID" value="NZ_SDKM01000031.1"/>
</dbReference>
<dbReference type="GO" id="GO:0004331">
    <property type="term" value="F:fructose-2,6-bisphosphate 2-phosphatase activity"/>
    <property type="evidence" value="ECO:0007669"/>
    <property type="project" value="TreeGrafter"/>
</dbReference>
<dbReference type="CDD" id="cd07067">
    <property type="entry name" value="HP_PGM_like"/>
    <property type="match status" value="1"/>
</dbReference>
<dbReference type="Pfam" id="PF00300">
    <property type="entry name" value="His_Phos_1"/>
    <property type="match status" value="1"/>
</dbReference>
<evidence type="ECO:0000256" key="1">
    <source>
        <dbReference type="ARBA" id="ARBA00022801"/>
    </source>
</evidence>
<reference evidence="3 4" key="1">
    <citation type="submission" date="2019-01" db="EMBL/GenBank/DDBJ databases">
        <title>Nocardioides guangzhouensis sp. nov., an actinobacterium isolated from soil.</title>
        <authorList>
            <person name="Fu Y."/>
            <person name="Cai Y."/>
            <person name="Lin Z."/>
            <person name="Chen P."/>
        </authorList>
    </citation>
    <scope>NUCLEOTIDE SEQUENCE [LARGE SCALE GENOMIC DNA]</scope>
    <source>
        <strain evidence="3 4">130</strain>
    </source>
</reference>
<dbReference type="PANTHER" id="PTHR46517:SF1">
    <property type="entry name" value="FRUCTOSE-2,6-BISPHOSPHATASE TIGAR"/>
    <property type="match status" value="1"/>
</dbReference>
<evidence type="ECO:0000256" key="2">
    <source>
        <dbReference type="SAM" id="MobiDB-lite"/>
    </source>
</evidence>
<dbReference type="InterPro" id="IPR051695">
    <property type="entry name" value="Phosphoglycerate_Mutase"/>
</dbReference>
<dbReference type="Gene3D" id="3.40.50.1240">
    <property type="entry name" value="Phosphoglycerate mutase-like"/>
    <property type="match status" value="1"/>
</dbReference>
<dbReference type="InterPro" id="IPR029033">
    <property type="entry name" value="His_PPase_superfam"/>
</dbReference>
<dbReference type="GO" id="GO:0005829">
    <property type="term" value="C:cytosol"/>
    <property type="evidence" value="ECO:0007669"/>
    <property type="project" value="TreeGrafter"/>
</dbReference>
<keyword evidence="4" id="KW-1185">Reference proteome</keyword>
<dbReference type="Proteomes" id="UP000295198">
    <property type="component" value="Unassembled WGS sequence"/>
</dbReference>
<dbReference type="EMBL" id="SDKM01000031">
    <property type="protein sequence ID" value="RYP83623.1"/>
    <property type="molecule type" value="Genomic_DNA"/>
</dbReference>
<accession>A0A4Q4Z788</accession>
<feature type="region of interest" description="Disordered" evidence="2">
    <location>
        <begin position="209"/>
        <end position="234"/>
    </location>
</feature>
<organism evidence="3 4">
    <name type="scientific">Nocardioides guangzhouensis</name>
    <dbReference type="NCBI Taxonomy" id="2497878"/>
    <lineage>
        <taxon>Bacteria</taxon>
        <taxon>Bacillati</taxon>
        <taxon>Actinomycetota</taxon>
        <taxon>Actinomycetes</taxon>
        <taxon>Propionibacteriales</taxon>
        <taxon>Nocardioidaceae</taxon>
        <taxon>Nocardioides</taxon>
    </lineage>
</organism>